<sequence length="100" mass="11616">MEPFGAAVSVLTIIELTHKAVFSLYESYRTIKAADDDRFHIIRELRDLQRVLDRTLDIISNQNLPTEAQRDHIGKLLAYLEDKEVRLSPARTRSSPFKKY</sequence>
<comment type="caution">
    <text evidence="1">The sequence shown here is derived from an EMBL/GenBank/DDBJ whole genome shotgun (WGS) entry which is preliminary data.</text>
</comment>
<dbReference type="HOGENOM" id="CLU_2306651_0_0_1"/>
<dbReference type="Proteomes" id="UP000007129">
    <property type="component" value="Unassembled WGS sequence"/>
</dbReference>
<proteinExistence type="predicted"/>
<dbReference type="VEuPathDB" id="FungiDB:MPH_10188"/>
<dbReference type="EMBL" id="AHHD01000442">
    <property type="protein sequence ID" value="EKG12689.1"/>
    <property type="molecule type" value="Genomic_DNA"/>
</dbReference>
<accession>K2RR59</accession>
<reference evidence="1 2" key="1">
    <citation type="journal article" date="2012" name="BMC Genomics">
        <title>Tools to kill: Genome of one of the most destructive plant pathogenic fungi Macrophomina phaseolina.</title>
        <authorList>
            <person name="Islam M.S."/>
            <person name="Haque M.S."/>
            <person name="Islam M.M."/>
            <person name="Emdad E.M."/>
            <person name="Halim A."/>
            <person name="Hossen Q.M.M."/>
            <person name="Hossain M.Z."/>
            <person name="Ahmed B."/>
            <person name="Rahim S."/>
            <person name="Rahman M.S."/>
            <person name="Alam M.M."/>
            <person name="Hou S."/>
            <person name="Wan X."/>
            <person name="Saito J.A."/>
            <person name="Alam M."/>
        </authorList>
    </citation>
    <scope>NUCLEOTIDE SEQUENCE [LARGE SCALE GENOMIC DNA]</scope>
    <source>
        <strain evidence="1 2">MS6</strain>
    </source>
</reference>
<evidence type="ECO:0000313" key="1">
    <source>
        <dbReference type="EMBL" id="EKG12689.1"/>
    </source>
</evidence>
<evidence type="ECO:0000313" key="2">
    <source>
        <dbReference type="Proteomes" id="UP000007129"/>
    </source>
</evidence>
<dbReference type="AlphaFoldDB" id="K2RR59"/>
<protein>
    <recommendedName>
        <fullName evidence="3">Fungal N-terminal domain-containing protein</fullName>
    </recommendedName>
</protein>
<organism evidence="1 2">
    <name type="scientific">Macrophomina phaseolina (strain MS6)</name>
    <name type="common">Charcoal rot fungus</name>
    <dbReference type="NCBI Taxonomy" id="1126212"/>
    <lineage>
        <taxon>Eukaryota</taxon>
        <taxon>Fungi</taxon>
        <taxon>Dikarya</taxon>
        <taxon>Ascomycota</taxon>
        <taxon>Pezizomycotina</taxon>
        <taxon>Dothideomycetes</taxon>
        <taxon>Dothideomycetes incertae sedis</taxon>
        <taxon>Botryosphaeriales</taxon>
        <taxon>Botryosphaeriaceae</taxon>
        <taxon>Macrophomina</taxon>
    </lineage>
</organism>
<evidence type="ECO:0008006" key="3">
    <source>
        <dbReference type="Google" id="ProtNLM"/>
    </source>
</evidence>
<dbReference type="InParanoid" id="K2RR59"/>
<gene>
    <name evidence="1" type="ORF">MPH_10188</name>
</gene>
<name>K2RR59_MACPH</name>